<feature type="region of interest" description="Disordered" evidence="1">
    <location>
        <begin position="70"/>
        <end position="93"/>
    </location>
</feature>
<dbReference type="STRING" id="888268.A0A1E5W118"/>
<name>A0A1E5W118_9POAL</name>
<dbReference type="Proteomes" id="UP000095767">
    <property type="component" value="Unassembled WGS sequence"/>
</dbReference>
<evidence type="ECO:0000256" key="1">
    <source>
        <dbReference type="SAM" id="MobiDB-lite"/>
    </source>
</evidence>
<dbReference type="PANTHER" id="PTHR47487:SF19">
    <property type="entry name" value="ZINC FINGER PROTEIN 346"/>
    <property type="match status" value="1"/>
</dbReference>
<keyword evidence="3" id="KW-1185">Reference proteome</keyword>
<proteinExistence type="predicted"/>
<dbReference type="OrthoDB" id="434647at2759"/>
<sequence>MEFFAGRGLADDEGGGSRFPEPPQHGDATMLVIRDALLSQLQKDCIRQEIIVAELAKIERAMALRSAGAQRADPAAPFTSKEHFTPHSGGAVGAEHDVAAGEVHGLQKKDRVVQQGVELKPGKPDVEELAGECFKTCCSTGKAARQENAALDGCKLQESTE</sequence>
<accession>A0A1E5W118</accession>
<protein>
    <submittedName>
        <fullName evidence="2">Uncharacterized protein</fullName>
    </submittedName>
</protein>
<comment type="caution">
    <text evidence="2">The sequence shown here is derived from an EMBL/GenBank/DDBJ whole genome shotgun (WGS) entry which is preliminary data.</text>
</comment>
<reference evidence="2 3" key="1">
    <citation type="submission" date="2016-09" db="EMBL/GenBank/DDBJ databases">
        <title>The draft genome of Dichanthelium oligosanthes: A C3 panicoid grass species.</title>
        <authorList>
            <person name="Studer A.J."/>
            <person name="Schnable J.C."/>
            <person name="Brutnell T.P."/>
        </authorList>
    </citation>
    <scope>NUCLEOTIDE SEQUENCE [LARGE SCALE GENOMIC DNA]</scope>
    <source>
        <strain evidence="3">cv. Kellogg 1175</strain>
        <tissue evidence="2">Leaf</tissue>
    </source>
</reference>
<dbReference type="AlphaFoldDB" id="A0A1E5W118"/>
<dbReference type="EMBL" id="LWDX02024200">
    <property type="protein sequence ID" value="OEL31097.1"/>
    <property type="molecule type" value="Genomic_DNA"/>
</dbReference>
<feature type="region of interest" description="Disordered" evidence="1">
    <location>
        <begin position="1"/>
        <end position="26"/>
    </location>
</feature>
<evidence type="ECO:0000313" key="2">
    <source>
        <dbReference type="EMBL" id="OEL31097.1"/>
    </source>
</evidence>
<organism evidence="2 3">
    <name type="scientific">Dichanthelium oligosanthes</name>
    <dbReference type="NCBI Taxonomy" id="888268"/>
    <lineage>
        <taxon>Eukaryota</taxon>
        <taxon>Viridiplantae</taxon>
        <taxon>Streptophyta</taxon>
        <taxon>Embryophyta</taxon>
        <taxon>Tracheophyta</taxon>
        <taxon>Spermatophyta</taxon>
        <taxon>Magnoliopsida</taxon>
        <taxon>Liliopsida</taxon>
        <taxon>Poales</taxon>
        <taxon>Poaceae</taxon>
        <taxon>PACMAD clade</taxon>
        <taxon>Panicoideae</taxon>
        <taxon>Panicodae</taxon>
        <taxon>Paniceae</taxon>
        <taxon>Dichantheliinae</taxon>
        <taxon>Dichanthelium</taxon>
    </lineage>
</organism>
<feature type="non-terminal residue" evidence="2">
    <location>
        <position position="161"/>
    </location>
</feature>
<dbReference type="PANTHER" id="PTHR47487">
    <property type="entry name" value="OS06G0651300 PROTEIN-RELATED"/>
    <property type="match status" value="1"/>
</dbReference>
<gene>
    <name evidence="2" type="ORF">BAE44_0007883</name>
</gene>
<evidence type="ECO:0000313" key="3">
    <source>
        <dbReference type="Proteomes" id="UP000095767"/>
    </source>
</evidence>